<dbReference type="AlphaFoldDB" id="A0A7I4ABH9"/>
<reference evidence="7" key="3">
    <citation type="submission" date="2020-12" db="UniProtKB">
        <authorList>
            <consortium name="EnsemblPlants"/>
        </authorList>
    </citation>
    <scope>IDENTIFICATION</scope>
</reference>
<evidence type="ECO:0000313" key="7">
    <source>
        <dbReference type="EnsemblPlants" id="Pp3c11_25930V3.2"/>
    </source>
</evidence>
<proteinExistence type="inferred from homology"/>
<organism evidence="7 8">
    <name type="scientific">Physcomitrium patens</name>
    <name type="common">Spreading-leaved earth moss</name>
    <name type="synonym">Physcomitrella patens</name>
    <dbReference type="NCBI Taxonomy" id="3218"/>
    <lineage>
        <taxon>Eukaryota</taxon>
        <taxon>Viridiplantae</taxon>
        <taxon>Streptophyta</taxon>
        <taxon>Embryophyta</taxon>
        <taxon>Bryophyta</taxon>
        <taxon>Bryophytina</taxon>
        <taxon>Bryopsida</taxon>
        <taxon>Funariidae</taxon>
        <taxon>Funariales</taxon>
        <taxon>Funariaceae</taxon>
        <taxon>Physcomitrium</taxon>
    </lineage>
</organism>
<evidence type="ECO:0000256" key="3">
    <source>
        <dbReference type="ARBA" id="ARBA00022640"/>
    </source>
</evidence>
<gene>
    <name evidence="7" type="primary">LOC112288503</name>
</gene>
<keyword evidence="3" id="KW-0934">Plastid</keyword>
<comment type="similarity">
    <text evidence="5">Belongs to the ESV1 family.</text>
</comment>
<dbReference type="KEGG" id="ppp:112288503"/>
<keyword evidence="2" id="KW-0150">Chloroplast</keyword>
<dbReference type="Gramene" id="Pp3c11_25930V3.5">
    <property type="protein sequence ID" value="Pp3c11_25930V3.5"/>
    <property type="gene ID" value="Pp3c11_25930"/>
</dbReference>
<evidence type="ECO:0000256" key="1">
    <source>
        <dbReference type="ARBA" id="ARBA00004470"/>
    </source>
</evidence>
<evidence type="ECO:0000313" key="8">
    <source>
        <dbReference type="Proteomes" id="UP000006727"/>
    </source>
</evidence>
<reference evidence="7 8" key="2">
    <citation type="journal article" date="2018" name="Plant J.">
        <title>The Physcomitrella patens chromosome-scale assembly reveals moss genome structure and evolution.</title>
        <authorList>
            <person name="Lang D."/>
            <person name="Ullrich K.K."/>
            <person name="Murat F."/>
            <person name="Fuchs J."/>
            <person name="Jenkins J."/>
            <person name="Haas F.B."/>
            <person name="Piednoel M."/>
            <person name="Gundlach H."/>
            <person name="Van Bel M."/>
            <person name="Meyberg R."/>
            <person name="Vives C."/>
            <person name="Morata J."/>
            <person name="Symeonidi A."/>
            <person name="Hiss M."/>
            <person name="Muchero W."/>
            <person name="Kamisugi Y."/>
            <person name="Saleh O."/>
            <person name="Blanc G."/>
            <person name="Decker E.L."/>
            <person name="van Gessel N."/>
            <person name="Grimwood J."/>
            <person name="Hayes R.D."/>
            <person name="Graham S.W."/>
            <person name="Gunter L.E."/>
            <person name="McDaniel S.F."/>
            <person name="Hoernstein S.N.W."/>
            <person name="Larsson A."/>
            <person name="Li F.W."/>
            <person name="Perroud P.F."/>
            <person name="Phillips J."/>
            <person name="Ranjan P."/>
            <person name="Rokshar D.S."/>
            <person name="Rothfels C.J."/>
            <person name="Schneider L."/>
            <person name="Shu S."/>
            <person name="Stevenson D.W."/>
            <person name="Thummler F."/>
            <person name="Tillich M."/>
            <person name="Villarreal Aguilar J.C."/>
            <person name="Widiez T."/>
            <person name="Wong G.K."/>
            <person name="Wymore A."/>
            <person name="Zhang Y."/>
            <person name="Zimmer A.D."/>
            <person name="Quatrano R.S."/>
            <person name="Mayer K.F.X."/>
            <person name="Goodstein D."/>
            <person name="Casacuberta J.M."/>
            <person name="Vandepoele K."/>
            <person name="Reski R."/>
            <person name="Cuming A.C."/>
            <person name="Tuskan G.A."/>
            <person name="Maumus F."/>
            <person name="Salse J."/>
            <person name="Schmutz J."/>
            <person name="Rensing S.A."/>
        </authorList>
    </citation>
    <scope>NUCLEOTIDE SEQUENCE [LARGE SCALE GENOMIC DNA]</scope>
    <source>
        <strain evidence="7 8">cv. Gransden 2004</strain>
    </source>
</reference>
<dbReference type="EMBL" id="ABEU02000011">
    <property type="status" value="NOT_ANNOTATED_CDS"/>
    <property type="molecule type" value="Genomic_DNA"/>
</dbReference>
<dbReference type="InterPro" id="IPR052495">
    <property type="entry name" value="Alpha-glucan_binding_chloro"/>
</dbReference>
<dbReference type="EnsemblPlants" id="Pp3c11_25930V3.5">
    <property type="protein sequence ID" value="Pp3c11_25930V3.5"/>
    <property type="gene ID" value="Pp3c11_25930"/>
</dbReference>
<dbReference type="PANTHER" id="PTHR34113">
    <property type="entry name" value="INACTIVE PURPLE ACID PHOSPHATASE-LIKE PROTEIN"/>
    <property type="match status" value="1"/>
</dbReference>
<dbReference type="GO" id="GO:0005982">
    <property type="term" value="P:starch metabolic process"/>
    <property type="evidence" value="ECO:0000318"/>
    <property type="project" value="GO_Central"/>
</dbReference>
<dbReference type="Proteomes" id="UP000006727">
    <property type="component" value="Chromosome 11"/>
</dbReference>
<sequence>MAVKLFGSGTALLHSLRSGSNNKHQLQLQPQSIPSSHGVWARLKRARGLWLPGNITKERQDFFSGIAGLAASLTLSRSIVPNRNSLQVSCALSPFELDDVDLRRETGDGWSSSNCTTTKQVPKSVQHRTTCNFQKFNGTSLRTPTPAQNFASARRRKPGEHDESVSRQTLLRCMSQPRDTPPKRDTGIASEKDWGINLNKEIKSESGVNEDGSTWYNESGVDFGENGYRCRWTVMGGRSGDGSSEWKEAWWEKSDWTGYKELGAEKTGKNAQGDTWWETWQEVLRVDELSNLARIEKSAQKQAKSGTGSAGWFEKWWEKYNAKGWSEKGAHKYGRLNDQGWWEKWEEQYDGRGAVLKWTDKWAENGTGTKWGDKWEEKFNHGVGTRQGETWHNDDKGWSRTWGEEHFGNGKVHKYGRSTSGENWDNIVEEGTYYQAEPHYGWADAIGNSEQLLNIEPLERPSGAFPSVEPAPKDPQQEAIKDELGRNIQEPQEQQPKSEPGMDEDQPSQD</sequence>
<dbReference type="Gramene" id="Pp3c11_25930V3.2">
    <property type="protein sequence ID" value="Pp3c11_25930V3.2"/>
    <property type="gene ID" value="Pp3c11_25930"/>
</dbReference>
<dbReference type="GO" id="GO:2000904">
    <property type="term" value="P:regulation of starch metabolic process"/>
    <property type="evidence" value="ECO:0000318"/>
    <property type="project" value="GO_Central"/>
</dbReference>
<feature type="compositionally biased region" description="Basic and acidic residues" evidence="6">
    <location>
        <begin position="471"/>
        <end position="485"/>
    </location>
</feature>
<evidence type="ECO:0000256" key="5">
    <source>
        <dbReference type="ARBA" id="ARBA00038237"/>
    </source>
</evidence>
<dbReference type="OrthoDB" id="343842at2759"/>
<name>A0A7I4ABH9_PHYPA</name>
<dbReference type="EnsemblPlants" id="Pp3c11_25930V3.2">
    <property type="protein sequence ID" value="Pp3c11_25930V3.2"/>
    <property type="gene ID" value="Pp3c11_25930"/>
</dbReference>
<keyword evidence="4" id="KW-0809">Transit peptide</keyword>
<protein>
    <submittedName>
        <fullName evidence="7">Uncharacterized protein</fullName>
    </submittedName>
</protein>
<accession>A0A7I4ABH9</accession>
<dbReference type="PANTHER" id="PTHR34113:SF3">
    <property type="entry name" value="PROTEIN EARLY STARVATION 1, CHLOROPLASTIC"/>
    <property type="match status" value="1"/>
</dbReference>
<evidence type="ECO:0000256" key="4">
    <source>
        <dbReference type="ARBA" id="ARBA00022946"/>
    </source>
</evidence>
<dbReference type="RefSeq" id="XP_024388477.1">
    <property type="nucleotide sequence ID" value="XM_024532709.2"/>
</dbReference>
<comment type="subcellular location">
    <subcellularLocation>
        <location evidence="1">Plastid</location>
        <location evidence="1">Chloroplast stroma</location>
    </subcellularLocation>
</comment>
<feature type="compositionally biased region" description="Basic and acidic residues" evidence="6">
    <location>
        <begin position="180"/>
        <end position="189"/>
    </location>
</feature>
<evidence type="ECO:0000256" key="6">
    <source>
        <dbReference type="SAM" id="MobiDB-lite"/>
    </source>
</evidence>
<feature type="compositionally biased region" description="Polar residues" evidence="6">
    <location>
        <begin position="142"/>
        <end position="151"/>
    </location>
</feature>
<dbReference type="GeneID" id="112288503"/>
<feature type="region of interest" description="Disordered" evidence="6">
    <location>
        <begin position="142"/>
        <end position="189"/>
    </location>
</feature>
<dbReference type="GO" id="GO:0009570">
    <property type="term" value="C:chloroplast stroma"/>
    <property type="evidence" value="ECO:0007669"/>
    <property type="project" value="UniProtKB-SubCell"/>
</dbReference>
<keyword evidence="8" id="KW-1185">Reference proteome</keyword>
<feature type="region of interest" description="Disordered" evidence="6">
    <location>
        <begin position="457"/>
        <end position="510"/>
    </location>
</feature>
<dbReference type="FunCoup" id="A0A7I4ABH9">
    <property type="interactions" value="1206"/>
</dbReference>
<reference evidence="7 8" key="1">
    <citation type="journal article" date="2008" name="Science">
        <title>The Physcomitrella genome reveals evolutionary insights into the conquest of land by plants.</title>
        <authorList>
            <person name="Rensing S."/>
            <person name="Lang D."/>
            <person name="Zimmer A."/>
            <person name="Terry A."/>
            <person name="Salamov A."/>
            <person name="Shapiro H."/>
            <person name="Nishiyama T."/>
            <person name="Perroud P.-F."/>
            <person name="Lindquist E."/>
            <person name="Kamisugi Y."/>
            <person name="Tanahashi T."/>
            <person name="Sakakibara K."/>
            <person name="Fujita T."/>
            <person name="Oishi K."/>
            <person name="Shin-I T."/>
            <person name="Kuroki Y."/>
            <person name="Toyoda A."/>
            <person name="Suzuki Y."/>
            <person name="Hashimoto A."/>
            <person name="Yamaguchi K."/>
            <person name="Sugano A."/>
            <person name="Kohara Y."/>
            <person name="Fujiyama A."/>
            <person name="Anterola A."/>
            <person name="Aoki S."/>
            <person name="Ashton N."/>
            <person name="Barbazuk W.B."/>
            <person name="Barker E."/>
            <person name="Bennetzen J."/>
            <person name="Bezanilla M."/>
            <person name="Blankenship R."/>
            <person name="Cho S.H."/>
            <person name="Dutcher S."/>
            <person name="Estelle M."/>
            <person name="Fawcett J.A."/>
            <person name="Gundlach H."/>
            <person name="Hanada K."/>
            <person name="Heyl A."/>
            <person name="Hicks K.A."/>
            <person name="Hugh J."/>
            <person name="Lohr M."/>
            <person name="Mayer K."/>
            <person name="Melkozernov A."/>
            <person name="Murata T."/>
            <person name="Nelson D."/>
            <person name="Pils B."/>
            <person name="Prigge M."/>
            <person name="Reiss B."/>
            <person name="Renner T."/>
            <person name="Rombauts S."/>
            <person name="Rushton P."/>
            <person name="Sanderfoot A."/>
            <person name="Schween G."/>
            <person name="Shiu S.-H."/>
            <person name="Stueber K."/>
            <person name="Theodoulou F.L."/>
            <person name="Tu H."/>
            <person name="Van de Peer Y."/>
            <person name="Verrier P.J."/>
            <person name="Waters E."/>
            <person name="Wood A."/>
            <person name="Yang L."/>
            <person name="Cove D."/>
            <person name="Cuming A."/>
            <person name="Hasebe M."/>
            <person name="Lucas S."/>
            <person name="Mishler D.B."/>
            <person name="Reski R."/>
            <person name="Grigoriev I."/>
            <person name="Quatrano R.S."/>
            <person name="Boore J.L."/>
        </authorList>
    </citation>
    <scope>NUCLEOTIDE SEQUENCE [LARGE SCALE GENOMIC DNA]</scope>
    <source>
        <strain evidence="7 8">cv. Gransden 2004</strain>
    </source>
</reference>
<evidence type="ECO:0000256" key="2">
    <source>
        <dbReference type="ARBA" id="ARBA00022528"/>
    </source>
</evidence>
<feature type="compositionally biased region" description="Acidic residues" evidence="6">
    <location>
        <begin position="501"/>
        <end position="510"/>
    </location>
</feature>